<dbReference type="PANTHER" id="PTHR11439:SF524">
    <property type="entry name" value="RNA-DIRECTED DNA POLYMERASE, PROTEIN KINASE RLK-PELLE-DLSV FAMILY"/>
    <property type="match status" value="1"/>
</dbReference>
<sequence>MRIFGSLCDSLQEQVVTTSSNAKALWDHLKDLFHDNKDARAINLDNELRFIKIEKMYINEYCTKIKSMADRIKNLGCIVSEKNLVIYTVNGLDTWFATPVEIIRHRKTLPSFETARNMLLLKESSFNDQTDTSTMLKVVLRPQLFSWHSLHPTPKVAVTLNPNLKVSPNYAIILIKELVSLGTIENLSMLIGIGDLYPVTKPLTLLTFVSTSSTTWHQRLGHPRDEVLYSLTSRHFISCNKEKSKHVCHDCQLGKHAKLLFHTLNSIIKQCFDMIHSDLRTSLIHKFHANGTLSHYKARLVANGSSHQLGVDFDETFSPIVKLATILYMHEPLGFVDSQYPHHICLLQRSLYASSPVLLQQIIDSLHKEFDVSNLETLNYFLSISAVRHSTSLFLSQKKYALQLFERSHFISQLYRGAIVSHPDLSYAVQHICLYMHDPREPHFVALKRVMRYVKGIMDIDIPQVICVLLGDNLLSWSSKRQHTISRFSAETEYRGVANVVAETVLVRNLLCELHYPLMTMSANHVQHQRTKHIEIDIHFVRDMVKAGHVRVLHVPSRFQYANIFTKGLPSALFEDFCFSLSVRPPPAQTVMGVLACTYF</sequence>
<protein>
    <recommendedName>
        <fullName evidence="1">GAG-pre-integrase domain-containing protein</fullName>
    </recommendedName>
</protein>
<comment type="caution">
    <text evidence="2">The sequence shown here is derived from an EMBL/GenBank/DDBJ whole genome shotgun (WGS) entry which is preliminary data.</text>
</comment>
<gene>
    <name evidence="2" type="ORF">Tci_056880</name>
</gene>
<dbReference type="Pfam" id="PF13976">
    <property type="entry name" value="gag_pre-integrs"/>
    <property type="match status" value="1"/>
</dbReference>
<organism evidence="2">
    <name type="scientific">Tanacetum cinerariifolium</name>
    <name type="common">Dalmatian daisy</name>
    <name type="synonym">Chrysanthemum cinerariifolium</name>
    <dbReference type="NCBI Taxonomy" id="118510"/>
    <lineage>
        <taxon>Eukaryota</taxon>
        <taxon>Viridiplantae</taxon>
        <taxon>Streptophyta</taxon>
        <taxon>Embryophyta</taxon>
        <taxon>Tracheophyta</taxon>
        <taxon>Spermatophyta</taxon>
        <taxon>Magnoliopsida</taxon>
        <taxon>eudicotyledons</taxon>
        <taxon>Gunneridae</taxon>
        <taxon>Pentapetalae</taxon>
        <taxon>asterids</taxon>
        <taxon>campanulids</taxon>
        <taxon>Asterales</taxon>
        <taxon>Asteraceae</taxon>
        <taxon>Asteroideae</taxon>
        <taxon>Anthemideae</taxon>
        <taxon>Anthemidinae</taxon>
        <taxon>Tanacetum</taxon>
    </lineage>
</organism>
<evidence type="ECO:0000313" key="2">
    <source>
        <dbReference type="EMBL" id="GEU84902.1"/>
    </source>
</evidence>
<dbReference type="Pfam" id="PF14223">
    <property type="entry name" value="Retrotran_gag_2"/>
    <property type="match status" value="1"/>
</dbReference>
<evidence type="ECO:0000259" key="1">
    <source>
        <dbReference type="Pfam" id="PF13976"/>
    </source>
</evidence>
<name>A0A6L2NIC2_TANCI</name>
<proteinExistence type="predicted"/>
<dbReference type="CDD" id="cd09272">
    <property type="entry name" value="RNase_HI_RT_Ty1"/>
    <property type="match status" value="1"/>
</dbReference>
<dbReference type="EMBL" id="BKCJ010008993">
    <property type="protein sequence ID" value="GEU84902.1"/>
    <property type="molecule type" value="Genomic_DNA"/>
</dbReference>
<dbReference type="AlphaFoldDB" id="A0A6L2NIC2"/>
<dbReference type="InterPro" id="IPR025724">
    <property type="entry name" value="GAG-pre-integrase_dom"/>
</dbReference>
<dbReference type="PANTHER" id="PTHR11439">
    <property type="entry name" value="GAG-POL-RELATED RETROTRANSPOSON"/>
    <property type="match status" value="1"/>
</dbReference>
<reference evidence="2" key="1">
    <citation type="journal article" date="2019" name="Sci. Rep.">
        <title>Draft genome of Tanacetum cinerariifolium, the natural source of mosquito coil.</title>
        <authorList>
            <person name="Yamashiro T."/>
            <person name="Shiraishi A."/>
            <person name="Satake H."/>
            <person name="Nakayama K."/>
        </authorList>
    </citation>
    <scope>NUCLEOTIDE SEQUENCE</scope>
</reference>
<feature type="domain" description="GAG-pre-integrase" evidence="1">
    <location>
        <begin position="201"/>
        <end position="256"/>
    </location>
</feature>
<accession>A0A6L2NIC2</accession>